<reference evidence="17 20" key="2">
    <citation type="submission" date="2019-09" db="EMBL/GenBank/DDBJ databases">
        <title>Draft genome sequence of Pseudomonas brenneri CCUG 51514(T).</title>
        <authorList>
            <person name="Tunovic T."/>
            <person name="Pineiro-Iglesias B."/>
            <person name="Unosson C."/>
            <person name="Inganas E."/>
            <person name="Ohlen M."/>
            <person name="Cardew S."/>
            <person name="Jensie-Markopoulos S."/>
            <person name="Salva-Serra F."/>
            <person name="Jaen-Luchoro D."/>
            <person name="Svensson-Stadler L."/>
            <person name="Chun J."/>
            <person name="Moore E."/>
        </authorList>
    </citation>
    <scope>NUCLEOTIDE SEQUENCE [LARGE SCALE GENOMIC DNA]</scope>
    <source>
        <strain evidence="17 20">CCUG 51514</strain>
    </source>
</reference>
<dbReference type="InterPro" id="IPR009100">
    <property type="entry name" value="AcylCoA_DH/oxidase_NM_dom_sf"/>
</dbReference>
<dbReference type="InterPro" id="IPR006091">
    <property type="entry name" value="Acyl-CoA_Oxase/DH_mid-dom"/>
</dbReference>
<dbReference type="AlphaFoldDB" id="A0A5B2UKH4"/>
<evidence type="ECO:0000256" key="3">
    <source>
        <dbReference type="ARBA" id="ARBA00022643"/>
    </source>
</evidence>
<evidence type="ECO:0000256" key="6">
    <source>
        <dbReference type="ARBA" id="ARBA00023033"/>
    </source>
</evidence>
<dbReference type="PANTHER" id="PTHR43884:SF12">
    <property type="entry name" value="ISOVALERYL-COA DEHYDROGENASE, MITOCHONDRIAL-RELATED"/>
    <property type="match status" value="1"/>
</dbReference>
<keyword evidence="2" id="KW-0285">Flavoprotein</keyword>
<dbReference type="Gene3D" id="1.10.540.10">
    <property type="entry name" value="Acyl-CoA dehydrogenase/oxidase, N-terminal domain"/>
    <property type="match status" value="1"/>
</dbReference>
<dbReference type="Proteomes" id="UP000325296">
    <property type="component" value="Unassembled WGS sequence"/>
</dbReference>
<comment type="pathway">
    <text evidence="7">Sulfur metabolism; dibenzothiophene degradation.</text>
</comment>
<protein>
    <recommendedName>
        <fullName evidence="10">Dibenzothiophene monooxygenase</fullName>
        <ecNumber evidence="9">1.14.14.21</ecNumber>
    </recommendedName>
</protein>
<accession>A0A5B2UKH4</accession>
<dbReference type="PANTHER" id="PTHR43884">
    <property type="entry name" value="ACYL-COA DEHYDROGENASE"/>
    <property type="match status" value="1"/>
</dbReference>
<keyword evidence="3" id="KW-0288">FMN</keyword>
<evidence type="ECO:0000313" key="18">
    <source>
        <dbReference type="EMBL" id="SDU91981.1"/>
    </source>
</evidence>
<feature type="domain" description="Acyl-CoA dehydrogenase C-terminal" evidence="16">
    <location>
        <begin position="232"/>
        <end position="366"/>
    </location>
</feature>
<evidence type="ECO:0000313" key="20">
    <source>
        <dbReference type="Proteomes" id="UP000325296"/>
    </source>
</evidence>
<dbReference type="InterPro" id="IPR013107">
    <property type="entry name" value="Acyl-CoA_DH_C"/>
</dbReference>
<name>A0A5B2UKH4_9PSED</name>
<keyword evidence="19" id="KW-1185">Reference proteome</keyword>
<gene>
    <name evidence="17" type="ORF">F1720_23520</name>
    <name evidence="18" type="ORF">SAMN04490181_1548</name>
</gene>
<dbReference type="Pfam" id="PF08028">
    <property type="entry name" value="Acyl-CoA_dh_2"/>
    <property type="match status" value="1"/>
</dbReference>
<evidence type="ECO:0000256" key="13">
    <source>
        <dbReference type="ARBA" id="ARBA00049456"/>
    </source>
</evidence>
<dbReference type="OrthoDB" id="6184213at2"/>
<evidence type="ECO:0000259" key="16">
    <source>
        <dbReference type="Pfam" id="PF08028"/>
    </source>
</evidence>
<evidence type="ECO:0000256" key="4">
    <source>
        <dbReference type="ARBA" id="ARBA00022741"/>
    </source>
</evidence>
<comment type="catalytic activity">
    <reaction evidence="11">
        <text>dibenzothiophene + FMNH2 + O2 = dibenzothiophene 5-oxide + FMN + H2O + H(+)</text>
        <dbReference type="Rhea" id="RHEA:49076"/>
        <dbReference type="ChEBI" id="CHEBI:15377"/>
        <dbReference type="ChEBI" id="CHEBI:15378"/>
        <dbReference type="ChEBI" id="CHEBI:15379"/>
        <dbReference type="ChEBI" id="CHEBI:23681"/>
        <dbReference type="ChEBI" id="CHEBI:23683"/>
        <dbReference type="ChEBI" id="CHEBI:57618"/>
        <dbReference type="ChEBI" id="CHEBI:58210"/>
    </reaction>
</comment>
<reference evidence="18 19" key="1">
    <citation type="submission" date="2016-10" db="EMBL/GenBank/DDBJ databases">
        <authorList>
            <person name="Varghese N."/>
            <person name="Submissions S."/>
        </authorList>
    </citation>
    <scope>NUCLEOTIDE SEQUENCE [LARGE SCALE GENOMIC DNA]</scope>
    <source>
        <strain evidence="18 19">BS2771</strain>
    </source>
</reference>
<comment type="subcellular location">
    <subcellularLocation>
        <location evidence="1">Cytoplasm</location>
    </subcellularLocation>
</comment>
<evidence type="ECO:0000256" key="12">
    <source>
        <dbReference type="ARBA" id="ARBA00048445"/>
    </source>
</evidence>
<dbReference type="PIRSF" id="PIRSF016578">
    <property type="entry name" value="HsaA"/>
    <property type="match status" value="1"/>
</dbReference>
<evidence type="ECO:0000259" key="15">
    <source>
        <dbReference type="Pfam" id="PF02770"/>
    </source>
</evidence>
<dbReference type="EMBL" id="VUOL01000017">
    <property type="protein sequence ID" value="KAA2226958.1"/>
    <property type="molecule type" value="Genomic_DNA"/>
</dbReference>
<feature type="compositionally biased region" description="Basic and acidic residues" evidence="14">
    <location>
        <begin position="397"/>
        <end position="413"/>
    </location>
</feature>
<evidence type="ECO:0000313" key="17">
    <source>
        <dbReference type="EMBL" id="KAA2226958.1"/>
    </source>
</evidence>
<evidence type="ECO:0000256" key="11">
    <source>
        <dbReference type="ARBA" id="ARBA00047859"/>
    </source>
</evidence>
<organism evidence="17 20">
    <name type="scientific">Pseudomonas brenneri</name>
    <dbReference type="NCBI Taxonomy" id="129817"/>
    <lineage>
        <taxon>Bacteria</taxon>
        <taxon>Pseudomonadati</taxon>
        <taxon>Pseudomonadota</taxon>
        <taxon>Gammaproteobacteria</taxon>
        <taxon>Pseudomonadales</taxon>
        <taxon>Pseudomonadaceae</taxon>
        <taxon>Pseudomonas</taxon>
    </lineage>
</organism>
<dbReference type="RefSeq" id="WP_090291029.1">
    <property type="nucleotide sequence ID" value="NZ_BMNU01000001.1"/>
</dbReference>
<dbReference type="GO" id="GO:0006552">
    <property type="term" value="P:L-leucine catabolic process"/>
    <property type="evidence" value="ECO:0007669"/>
    <property type="project" value="TreeGrafter"/>
</dbReference>
<proteinExistence type="inferred from homology"/>
<dbReference type="InterPro" id="IPR037069">
    <property type="entry name" value="AcylCoA_DH/ox_N_sf"/>
</dbReference>
<dbReference type="Pfam" id="PF02770">
    <property type="entry name" value="Acyl-CoA_dh_M"/>
    <property type="match status" value="1"/>
</dbReference>
<evidence type="ECO:0000313" key="19">
    <source>
        <dbReference type="Proteomes" id="UP000199620"/>
    </source>
</evidence>
<dbReference type="SUPFAM" id="SSF47203">
    <property type="entry name" value="Acyl-CoA dehydrogenase C-terminal domain-like"/>
    <property type="match status" value="1"/>
</dbReference>
<dbReference type="Gene3D" id="2.40.110.10">
    <property type="entry name" value="Butyryl-CoA Dehydrogenase, subunit A, domain 2"/>
    <property type="match status" value="1"/>
</dbReference>
<comment type="catalytic activity">
    <reaction evidence="12">
        <text>dibenzothiophene 5-oxide + FMNH2 + O2 = dibenzothiophene 5,5-dioxide + FMN + H2O + H(+)</text>
        <dbReference type="Rhea" id="RHEA:49080"/>
        <dbReference type="ChEBI" id="CHEBI:15377"/>
        <dbReference type="ChEBI" id="CHEBI:15378"/>
        <dbReference type="ChEBI" id="CHEBI:15379"/>
        <dbReference type="ChEBI" id="CHEBI:23683"/>
        <dbReference type="ChEBI" id="CHEBI:57618"/>
        <dbReference type="ChEBI" id="CHEBI:58210"/>
        <dbReference type="ChEBI" id="CHEBI:90356"/>
    </reaction>
</comment>
<evidence type="ECO:0000256" key="1">
    <source>
        <dbReference type="ARBA" id="ARBA00004496"/>
    </source>
</evidence>
<comment type="catalytic activity">
    <reaction evidence="13">
        <text>dibenzothiophene + 2 FMNH2 + 2 O2 = dibenzothiophene 5,5-dioxide + 2 FMN + 2 H2O + 2 H(+)</text>
        <dbReference type="Rhea" id="RHEA:49072"/>
        <dbReference type="ChEBI" id="CHEBI:15377"/>
        <dbReference type="ChEBI" id="CHEBI:15378"/>
        <dbReference type="ChEBI" id="CHEBI:15379"/>
        <dbReference type="ChEBI" id="CHEBI:23681"/>
        <dbReference type="ChEBI" id="CHEBI:57618"/>
        <dbReference type="ChEBI" id="CHEBI:58210"/>
        <dbReference type="ChEBI" id="CHEBI:90356"/>
        <dbReference type="EC" id="1.14.14.21"/>
    </reaction>
</comment>
<evidence type="ECO:0000256" key="8">
    <source>
        <dbReference type="ARBA" id="ARBA00034317"/>
    </source>
</evidence>
<feature type="domain" description="Acyl-CoA oxidase/dehydrogenase middle" evidence="15">
    <location>
        <begin position="119"/>
        <end position="200"/>
    </location>
</feature>
<dbReference type="EC" id="1.14.14.21" evidence="9"/>
<dbReference type="GO" id="GO:0005737">
    <property type="term" value="C:cytoplasm"/>
    <property type="evidence" value="ECO:0007669"/>
    <property type="project" value="UniProtKB-SubCell"/>
</dbReference>
<dbReference type="Gene3D" id="1.20.140.10">
    <property type="entry name" value="Butyryl-CoA Dehydrogenase, subunit A, domain 3"/>
    <property type="match status" value="1"/>
</dbReference>
<sequence length="413" mass="44880">MSDTQLHERFAPVFQRIAQGAVQREQERTLAFDAVAWLKDAGFGALRVPRSQGGLGATLPELFALLIELGSADSNLPQIVRAHFGFVEGRLVSQDSDSQADWFPKVVAGQLWGAAMAERSDTTTNSVTLKPTADGWQLDGQKYYCTGTLYADWVAVAAADGADFISVVVPTDAPGVTRVDDWDGFGQRLSGSGTTRFDRVAVPEHQVLRRFKPGELRAESYISAFYQLFHLATLAGIARAALRDAVEFVQGRTRAFGIPGQSSPRLDPLVQRVIGKLSSLSYAADSLVQATAQVLQTTHEAVLDGSISEAQYVDADVRTYQAQQVILPLVLEATSLLFEVGGASATSQVRRLDRHWRNARTLASHNPAIYRERALGDFYLNDVSPAAAWRAAQEQAVADHPEHASARDEASAV</sequence>
<dbReference type="SUPFAM" id="SSF56645">
    <property type="entry name" value="Acyl-CoA dehydrogenase NM domain-like"/>
    <property type="match status" value="1"/>
</dbReference>
<comment type="similarity">
    <text evidence="8">Belongs to the DszC flavin monooxygenase family.</text>
</comment>
<feature type="region of interest" description="Disordered" evidence="14">
    <location>
        <begin position="394"/>
        <end position="413"/>
    </location>
</feature>
<dbReference type="CDD" id="cd01163">
    <property type="entry name" value="DszC"/>
    <property type="match status" value="1"/>
</dbReference>
<evidence type="ECO:0000256" key="14">
    <source>
        <dbReference type="SAM" id="MobiDB-lite"/>
    </source>
</evidence>
<dbReference type="GO" id="GO:0004497">
    <property type="term" value="F:monooxygenase activity"/>
    <property type="evidence" value="ECO:0007669"/>
    <property type="project" value="UniProtKB-KW"/>
</dbReference>
<dbReference type="InterPro" id="IPR046373">
    <property type="entry name" value="Acyl-CoA_Oxase/DH_mid-dom_sf"/>
</dbReference>
<evidence type="ECO:0000256" key="2">
    <source>
        <dbReference type="ARBA" id="ARBA00022630"/>
    </source>
</evidence>
<dbReference type="Proteomes" id="UP000199620">
    <property type="component" value="Chromosome I"/>
</dbReference>
<keyword evidence="5" id="KW-0560">Oxidoreductase</keyword>
<evidence type="ECO:0000256" key="9">
    <source>
        <dbReference type="ARBA" id="ARBA00034328"/>
    </source>
</evidence>
<dbReference type="GO" id="GO:0050660">
    <property type="term" value="F:flavin adenine dinucleotide binding"/>
    <property type="evidence" value="ECO:0007669"/>
    <property type="project" value="InterPro"/>
</dbReference>
<evidence type="ECO:0000256" key="10">
    <source>
        <dbReference type="ARBA" id="ARBA00034345"/>
    </source>
</evidence>
<dbReference type="InterPro" id="IPR036250">
    <property type="entry name" value="AcylCo_DH-like_C"/>
</dbReference>
<keyword evidence="6" id="KW-0503">Monooxygenase</keyword>
<evidence type="ECO:0000256" key="7">
    <source>
        <dbReference type="ARBA" id="ARBA00034307"/>
    </source>
</evidence>
<evidence type="ECO:0000256" key="5">
    <source>
        <dbReference type="ARBA" id="ARBA00023002"/>
    </source>
</evidence>
<keyword evidence="4" id="KW-0547">Nucleotide-binding</keyword>
<dbReference type="GO" id="GO:0008470">
    <property type="term" value="F:3-methylbutanoyl-CoA dehydrogenase activity"/>
    <property type="evidence" value="ECO:0007669"/>
    <property type="project" value="TreeGrafter"/>
</dbReference>
<dbReference type="EMBL" id="LT629800">
    <property type="protein sequence ID" value="SDU91981.1"/>
    <property type="molecule type" value="Genomic_DNA"/>
</dbReference>